<organism evidence="1 2">
    <name type="scientific">Golovinomyces cichoracearum</name>
    <dbReference type="NCBI Taxonomy" id="62708"/>
    <lineage>
        <taxon>Eukaryota</taxon>
        <taxon>Fungi</taxon>
        <taxon>Dikarya</taxon>
        <taxon>Ascomycota</taxon>
        <taxon>Pezizomycotina</taxon>
        <taxon>Leotiomycetes</taxon>
        <taxon>Erysiphales</taxon>
        <taxon>Erysiphaceae</taxon>
        <taxon>Golovinomyces</taxon>
    </lineage>
</organism>
<sequence>MAFSSYGKILIATTEEEYVGALEKLETHSTNQDSKEIWANFARYLKKEWLPHKKLCVKAWKNSIRHYGMDMNSPGESAHAGLKGWLRNGKANIVTFLQKMGPFYDNHRHRYDAKLAQLKNSAPTQFTYGGDHLFYSEKGENYETTACTGVYSRTMGLPCSHELDLYLSTGTEYLTVTKEDFYPWKIIPNPSRVVIEAEQRIQEPNTIRRARSKIITNSHSSNTGISGTRREATCSERVAPDHEAMPHANMPVSAAQIARRYGQPPPPMNNARGSLTVPFDVAHCKCKAGCGTRSFSCRKAGKICRIYCHINKTFCENMKATDIDDNNDISLLERNTSGMCCNGSVSVPRLISPDNSDLERHSKRLRYS</sequence>
<reference evidence="1 2" key="1">
    <citation type="journal article" date="2018" name="BMC Genomics">
        <title>Comparative genome analyses reveal sequence features reflecting distinct modes of host-adaptation between dicot and monocot powdery mildew.</title>
        <authorList>
            <person name="Wu Y."/>
            <person name="Ma X."/>
            <person name="Pan Z."/>
            <person name="Kale S.D."/>
            <person name="Song Y."/>
            <person name="King H."/>
            <person name="Zhang Q."/>
            <person name="Presley C."/>
            <person name="Deng X."/>
            <person name="Wei C.I."/>
            <person name="Xiao S."/>
        </authorList>
    </citation>
    <scope>NUCLEOTIDE SEQUENCE [LARGE SCALE GENOMIC DNA]</scope>
    <source>
        <strain evidence="1">UMSG3</strain>
    </source>
</reference>
<proteinExistence type="predicted"/>
<dbReference type="EMBL" id="MCBQ01021762">
    <property type="protein sequence ID" value="RKF53565.1"/>
    <property type="molecule type" value="Genomic_DNA"/>
</dbReference>
<evidence type="ECO:0000313" key="2">
    <source>
        <dbReference type="Proteomes" id="UP000283383"/>
    </source>
</evidence>
<accession>A0A420H7Z7</accession>
<dbReference type="STRING" id="62708.A0A420H7Z7"/>
<dbReference type="Proteomes" id="UP000283383">
    <property type="component" value="Unassembled WGS sequence"/>
</dbReference>
<protein>
    <submittedName>
        <fullName evidence="1">Uncharacterized protein</fullName>
    </submittedName>
</protein>
<dbReference type="AlphaFoldDB" id="A0A420H7Z7"/>
<gene>
    <name evidence="1" type="ORF">GcM3_217020</name>
</gene>
<name>A0A420H7Z7_9PEZI</name>
<comment type="caution">
    <text evidence="1">The sequence shown here is derived from an EMBL/GenBank/DDBJ whole genome shotgun (WGS) entry which is preliminary data.</text>
</comment>
<keyword evidence="2" id="KW-1185">Reference proteome</keyword>
<evidence type="ECO:0000313" key="1">
    <source>
        <dbReference type="EMBL" id="RKF53565.1"/>
    </source>
</evidence>